<keyword evidence="2" id="KW-0012">Acyltransferase</keyword>
<feature type="domain" description="N-acetyltransferase" evidence="3">
    <location>
        <begin position="5"/>
        <end position="148"/>
    </location>
</feature>
<gene>
    <name evidence="4" type="ORF">JMN37_03860</name>
</gene>
<proteinExistence type="predicted"/>
<dbReference type="CDD" id="cd04301">
    <property type="entry name" value="NAT_SF"/>
    <property type="match status" value="1"/>
</dbReference>
<dbReference type="SUPFAM" id="SSF55729">
    <property type="entry name" value="Acyl-CoA N-acyltransferases (Nat)"/>
    <property type="match status" value="1"/>
</dbReference>
<evidence type="ECO:0000256" key="1">
    <source>
        <dbReference type="ARBA" id="ARBA00022679"/>
    </source>
</evidence>
<dbReference type="Proteomes" id="UP001205920">
    <property type="component" value="Unassembled WGS sequence"/>
</dbReference>
<dbReference type="RefSeq" id="WP_148792112.1">
    <property type="nucleotide sequence ID" value="NZ_JAEUWV010000003.1"/>
</dbReference>
<reference evidence="4 5" key="1">
    <citation type="submission" date="2021-01" db="EMBL/GenBank/DDBJ databases">
        <title>Identification and Characterization of Corynebacterium sp.</title>
        <authorList>
            <person name="Luo Q."/>
            <person name="Qu P."/>
            <person name="Chen Q."/>
        </authorList>
    </citation>
    <scope>NUCLEOTIDE SEQUENCE [LARGE SCALE GENOMIC DNA]</scope>
    <source>
        <strain evidence="4 5">MC-18</strain>
    </source>
</reference>
<dbReference type="InterPro" id="IPR051016">
    <property type="entry name" value="Diverse_Substrate_AcTransf"/>
</dbReference>
<dbReference type="EMBL" id="JAEUWV010000003">
    <property type="protein sequence ID" value="MCO6394124.1"/>
    <property type="molecule type" value="Genomic_DNA"/>
</dbReference>
<organism evidence="4 5">
    <name type="scientific">Corynebacterium lipophilum</name>
    <dbReference type="NCBI Taxonomy" id="2804918"/>
    <lineage>
        <taxon>Bacteria</taxon>
        <taxon>Bacillati</taxon>
        <taxon>Actinomycetota</taxon>
        <taxon>Actinomycetes</taxon>
        <taxon>Mycobacteriales</taxon>
        <taxon>Corynebacteriaceae</taxon>
        <taxon>Corynebacterium</taxon>
    </lineage>
</organism>
<keyword evidence="1" id="KW-0808">Transferase</keyword>
<comment type="caution">
    <text evidence="4">The sequence shown here is derived from an EMBL/GenBank/DDBJ whole genome shotgun (WGS) entry which is preliminary data.</text>
</comment>
<dbReference type="AlphaFoldDB" id="A0AAW5HVA1"/>
<protein>
    <submittedName>
        <fullName evidence="4">GNAT family N-acetyltransferase</fullName>
    </submittedName>
</protein>
<dbReference type="PROSITE" id="PS51186">
    <property type="entry name" value="GNAT"/>
    <property type="match status" value="1"/>
</dbReference>
<keyword evidence="5" id="KW-1185">Reference proteome</keyword>
<dbReference type="GO" id="GO:0008080">
    <property type="term" value="F:N-acetyltransferase activity"/>
    <property type="evidence" value="ECO:0007669"/>
    <property type="project" value="UniProtKB-ARBA"/>
</dbReference>
<dbReference type="InterPro" id="IPR000182">
    <property type="entry name" value="GNAT_dom"/>
</dbReference>
<evidence type="ECO:0000256" key="2">
    <source>
        <dbReference type="ARBA" id="ARBA00023315"/>
    </source>
</evidence>
<evidence type="ECO:0000313" key="5">
    <source>
        <dbReference type="Proteomes" id="UP001205920"/>
    </source>
</evidence>
<evidence type="ECO:0000313" key="4">
    <source>
        <dbReference type="EMBL" id="MCO6394124.1"/>
    </source>
</evidence>
<sequence length="148" mass="16689">MTTASKIRVAGVGDAELVAKLLRDFNVEFDAPVPDNLERRFRQIIACDDATVLLADDIGFAFFTLRPSPYYDGPVAMLEELYIAPSCRNRGIGTALLRRVFSEIQNRNAGELQINVDEVDTDARRFYERHGLTNIEQGSRMLLYACEL</sequence>
<dbReference type="Pfam" id="PF00583">
    <property type="entry name" value="Acetyltransf_1"/>
    <property type="match status" value="1"/>
</dbReference>
<dbReference type="InterPro" id="IPR016181">
    <property type="entry name" value="Acyl_CoA_acyltransferase"/>
</dbReference>
<dbReference type="PANTHER" id="PTHR10545:SF29">
    <property type="entry name" value="GH14572P-RELATED"/>
    <property type="match status" value="1"/>
</dbReference>
<evidence type="ECO:0000259" key="3">
    <source>
        <dbReference type="PROSITE" id="PS51186"/>
    </source>
</evidence>
<name>A0AAW5HVA1_9CORY</name>
<accession>A0AAW5HVA1</accession>
<dbReference type="Gene3D" id="3.40.630.30">
    <property type="match status" value="1"/>
</dbReference>
<dbReference type="PANTHER" id="PTHR10545">
    <property type="entry name" value="DIAMINE N-ACETYLTRANSFERASE"/>
    <property type="match status" value="1"/>
</dbReference>